<name>A0ABR3A6Y8_9AGAR</name>
<protein>
    <submittedName>
        <fullName evidence="1">Uncharacterized protein</fullName>
    </submittedName>
</protein>
<organism evidence="1 2">
    <name type="scientific">Marasmius tenuissimus</name>
    <dbReference type="NCBI Taxonomy" id="585030"/>
    <lineage>
        <taxon>Eukaryota</taxon>
        <taxon>Fungi</taxon>
        <taxon>Dikarya</taxon>
        <taxon>Basidiomycota</taxon>
        <taxon>Agaricomycotina</taxon>
        <taxon>Agaricomycetes</taxon>
        <taxon>Agaricomycetidae</taxon>
        <taxon>Agaricales</taxon>
        <taxon>Marasmiineae</taxon>
        <taxon>Marasmiaceae</taxon>
        <taxon>Marasmius</taxon>
    </lineage>
</organism>
<keyword evidence="2" id="KW-1185">Reference proteome</keyword>
<gene>
    <name evidence="1" type="ORF">AAF712_003004</name>
</gene>
<evidence type="ECO:0000313" key="1">
    <source>
        <dbReference type="EMBL" id="KAL0069735.1"/>
    </source>
</evidence>
<sequence>MAFSFIQPDRLIRHTLKIRTFLSPPIRRVLHWAKLMPKPSAKLARKSLAHPRVPSKVIPTRSQTQVVTKIPPLSRRKRVVMRGLTSMIKSRAKIHVAVAVKPADPWQALDEPCDVSPTAPPQPLQRVRTTHTLTVSVTDVYKATRRMVANIPREEVSDEDRAILTKLRNISFKHELIAGIQVEEERIKNQDIEANKRRMDEHDAKAVVLRAEHHKKVEESIVRAKWETVQRKRVWAKYIKAALRGEKVNMNPKLQDVTRWEWYQAFWNAFQNGGVTGVVPFDSLPWPTLNASRMRLEDYEGFILSPARPHFEKMNWYERIEFDRKHWNVENVKEKVIPFVAPEIHARIIRCAGILCGYMDQLIDKYTTCDY</sequence>
<evidence type="ECO:0000313" key="2">
    <source>
        <dbReference type="Proteomes" id="UP001437256"/>
    </source>
</evidence>
<accession>A0ABR3A6Y8</accession>
<proteinExistence type="predicted"/>
<reference evidence="1 2" key="1">
    <citation type="submission" date="2024-05" db="EMBL/GenBank/DDBJ databases">
        <title>A draft genome resource for the thread blight pathogen Marasmius tenuissimus strain MS-2.</title>
        <authorList>
            <person name="Yulfo-Soto G.E."/>
            <person name="Baruah I.K."/>
            <person name="Amoako-Attah I."/>
            <person name="Bukari Y."/>
            <person name="Meinhardt L.W."/>
            <person name="Bailey B.A."/>
            <person name="Cohen S.P."/>
        </authorList>
    </citation>
    <scope>NUCLEOTIDE SEQUENCE [LARGE SCALE GENOMIC DNA]</scope>
    <source>
        <strain evidence="1 2">MS-2</strain>
    </source>
</reference>
<dbReference type="Proteomes" id="UP001437256">
    <property type="component" value="Unassembled WGS sequence"/>
</dbReference>
<dbReference type="EMBL" id="JBBXMP010000010">
    <property type="protein sequence ID" value="KAL0069735.1"/>
    <property type="molecule type" value="Genomic_DNA"/>
</dbReference>
<comment type="caution">
    <text evidence="1">The sequence shown here is derived from an EMBL/GenBank/DDBJ whole genome shotgun (WGS) entry which is preliminary data.</text>
</comment>